<dbReference type="EMBL" id="VUOC01000002">
    <property type="protein sequence ID" value="KAA2243786.1"/>
    <property type="molecule type" value="Genomic_DNA"/>
</dbReference>
<dbReference type="GO" id="GO:0046872">
    <property type="term" value="F:metal ion binding"/>
    <property type="evidence" value="ECO:0007669"/>
    <property type="project" value="UniProtKB-KW"/>
</dbReference>
<keyword evidence="1 4" id="KW-0378">Hydrolase</keyword>
<dbReference type="PANTHER" id="PTHR11014">
    <property type="entry name" value="PEPTIDASE M20 FAMILY MEMBER"/>
    <property type="match status" value="1"/>
</dbReference>
<reference evidence="4 5" key="1">
    <citation type="submission" date="2019-09" db="EMBL/GenBank/DDBJ databases">
        <title>Chitinophaga ginsengihumi sp. nov., isolated from soil of ginseng rhizosphere.</title>
        <authorList>
            <person name="Lee J."/>
        </authorList>
    </citation>
    <scope>NUCLEOTIDE SEQUENCE [LARGE SCALE GENOMIC DNA]</scope>
    <source>
        <strain evidence="4 5">BN140078</strain>
    </source>
</reference>
<dbReference type="InterPro" id="IPR011650">
    <property type="entry name" value="Peptidase_M20_dimer"/>
</dbReference>
<dbReference type="Pfam" id="PF01546">
    <property type="entry name" value="Peptidase_M20"/>
    <property type="match status" value="1"/>
</dbReference>
<evidence type="ECO:0000256" key="2">
    <source>
        <dbReference type="PIRSR" id="PIRSR005962-1"/>
    </source>
</evidence>
<dbReference type="PIRSF" id="PIRSF005962">
    <property type="entry name" value="Pept_M20D_amidohydro"/>
    <property type="match status" value="1"/>
</dbReference>
<dbReference type="Gene3D" id="3.30.70.360">
    <property type="match status" value="1"/>
</dbReference>
<gene>
    <name evidence="4" type="ORF">F0L74_15015</name>
</gene>
<dbReference type="Pfam" id="PF07687">
    <property type="entry name" value="M20_dimer"/>
    <property type="match status" value="1"/>
</dbReference>
<feature type="binding site" evidence="2">
    <location>
        <position position="359"/>
    </location>
    <ligand>
        <name>Mn(2+)</name>
        <dbReference type="ChEBI" id="CHEBI:29035"/>
        <label>2</label>
    </ligand>
</feature>
<keyword evidence="2" id="KW-0479">Metal-binding</keyword>
<dbReference type="InterPro" id="IPR002933">
    <property type="entry name" value="Peptidase_M20"/>
</dbReference>
<reference evidence="4 5" key="2">
    <citation type="submission" date="2019-09" db="EMBL/GenBank/DDBJ databases">
        <authorList>
            <person name="Jin C."/>
        </authorList>
    </citation>
    <scope>NUCLEOTIDE SEQUENCE [LARGE SCALE GENOMIC DNA]</scope>
    <source>
        <strain evidence="4 5">BN140078</strain>
    </source>
</reference>
<sequence length="389" mass="42264">MQDTLFQELIGIRRQLHQHPELGFTEFKTSALIQEQLRAMDIPFEMVAVTGVIGTLQQGEGPEIVLRADIDALPIMEDTGLPFSSVHDRVMHACGHDLHTTILLGAARSLRERSFNGTVKLVFQPSEEGNARSPEKGKSGGQIIVESGKLNNAKAALGLHVHPLLPVGVLGYRNGEALANVSNFFIRIYGKGGHAGSLEHVIDPVLISSQVVVAAQSIISHTATVQAAVLAFTNVAISGEPSHNVIPEQVLLQGSLRALNIDTYRKIVARLENLLKGMELSFGCRIALEFTAYYPSLLNDAGIHAQLAPVHEQVFGAGQVREGAGQLIAEDFAFYSRIMPSQFYFLGAQQEGNDAFFLHHPKVSFNEDCIKPGVAFLTEGALRLLESFS</sequence>
<evidence type="ECO:0000256" key="1">
    <source>
        <dbReference type="ARBA" id="ARBA00022801"/>
    </source>
</evidence>
<feature type="binding site" evidence="2">
    <location>
        <position position="94"/>
    </location>
    <ligand>
        <name>Mn(2+)</name>
        <dbReference type="ChEBI" id="CHEBI:29035"/>
        <label>2</label>
    </ligand>
</feature>
<keyword evidence="5" id="KW-1185">Reference proteome</keyword>
<keyword evidence="2" id="KW-0464">Manganese</keyword>
<protein>
    <submittedName>
        <fullName evidence="4">Amidohydrolase</fullName>
    </submittedName>
</protein>
<dbReference type="InterPro" id="IPR017439">
    <property type="entry name" value="Amidohydrolase"/>
</dbReference>
<feature type="binding site" evidence="2">
    <location>
        <position position="160"/>
    </location>
    <ligand>
        <name>Mn(2+)</name>
        <dbReference type="ChEBI" id="CHEBI:29035"/>
        <label>2</label>
    </ligand>
</feature>
<organism evidence="4 5">
    <name type="scientific">Chitinophaga agrisoli</name>
    <dbReference type="NCBI Taxonomy" id="2607653"/>
    <lineage>
        <taxon>Bacteria</taxon>
        <taxon>Pseudomonadati</taxon>
        <taxon>Bacteroidota</taxon>
        <taxon>Chitinophagia</taxon>
        <taxon>Chitinophagales</taxon>
        <taxon>Chitinophagaceae</taxon>
        <taxon>Chitinophaga</taxon>
    </lineage>
</organism>
<dbReference type="Proteomes" id="UP000324611">
    <property type="component" value="Unassembled WGS sequence"/>
</dbReference>
<dbReference type="NCBIfam" id="TIGR01891">
    <property type="entry name" value="amidohydrolases"/>
    <property type="match status" value="1"/>
</dbReference>
<proteinExistence type="predicted"/>
<dbReference type="CDD" id="cd03886">
    <property type="entry name" value="M20_Acy1"/>
    <property type="match status" value="1"/>
</dbReference>
<accession>A0A5B2VZU0</accession>
<dbReference type="SUPFAM" id="SSF55031">
    <property type="entry name" value="Bacterial exopeptidase dimerisation domain"/>
    <property type="match status" value="1"/>
</dbReference>
<evidence type="ECO:0000313" key="4">
    <source>
        <dbReference type="EMBL" id="KAA2243786.1"/>
    </source>
</evidence>
<feature type="binding site" evidence="2">
    <location>
        <position position="128"/>
    </location>
    <ligand>
        <name>Mn(2+)</name>
        <dbReference type="ChEBI" id="CHEBI:29035"/>
        <label>2</label>
    </ligand>
</feature>
<name>A0A5B2VZU0_9BACT</name>
<feature type="binding site" evidence="2">
    <location>
        <position position="96"/>
    </location>
    <ligand>
        <name>Mn(2+)</name>
        <dbReference type="ChEBI" id="CHEBI:29035"/>
        <label>2</label>
    </ligand>
</feature>
<comment type="cofactor">
    <cofactor evidence="2">
        <name>Mn(2+)</name>
        <dbReference type="ChEBI" id="CHEBI:29035"/>
    </cofactor>
    <text evidence="2">The Mn(2+) ion enhances activity.</text>
</comment>
<dbReference type="GO" id="GO:0016787">
    <property type="term" value="F:hydrolase activity"/>
    <property type="evidence" value="ECO:0007669"/>
    <property type="project" value="UniProtKB-KW"/>
</dbReference>
<dbReference type="AlphaFoldDB" id="A0A5B2VZU0"/>
<comment type="caution">
    <text evidence="4">The sequence shown here is derived from an EMBL/GenBank/DDBJ whole genome shotgun (WGS) entry which is preliminary data.</text>
</comment>
<dbReference type="Gene3D" id="3.40.630.10">
    <property type="entry name" value="Zn peptidases"/>
    <property type="match status" value="1"/>
</dbReference>
<dbReference type="RefSeq" id="WP_149838661.1">
    <property type="nucleotide sequence ID" value="NZ_VUOC01000002.1"/>
</dbReference>
<evidence type="ECO:0000313" key="5">
    <source>
        <dbReference type="Proteomes" id="UP000324611"/>
    </source>
</evidence>
<dbReference type="SUPFAM" id="SSF53187">
    <property type="entry name" value="Zn-dependent exopeptidases"/>
    <property type="match status" value="1"/>
</dbReference>
<dbReference type="InterPro" id="IPR036264">
    <property type="entry name" value="Bact_exopeptidase_dim_dom"/>
</dbReference>
<dbReference type="PANTHER" id="PTHR11014:SF63">
    <property type="entry name" value="METALLOPEPTIDASE, PUTATIVE (AFU_ORTHOLOGUE AFUA_6G09600)-RELATED"/>
    <property type="match status" value="1"/>
</dbReference>
<evidence type="ECO:0000259" key="3">
    <source>
        <dbReference type="Pfam" id="PF07687"/>
    </source>
</evidence>
<feature type="domain" description="Peptidase M20 dimerisation" evidence="3">
    <location>
        <begin position="181"/>
        <end position="276"/>
    </location>
</feature>